<dbReference type="RefSeq" id="WP_203008268.1">
    <property type="nucleotide sequence ID" value="NZ_JADWYU010000317.1"/>
</dbReference>
<sequence length="525" mass="55319">MIRKVRLIATALVCGTTLVLGACGGGGSAAPGGSAGASGAAGEPVAGGNGRILTLSEPRSLDPITIGNAYASSGVIGNALYGTLMTSDDAGKVVYKMAASFTTADSGASFELKLKPGLVFSDGTPLDAAAVKFNWERAKDPATGSVNVSEASMIASAEVVDPVTLKIGLTSPVPSFAQSIVTSTLNWIASPAALEKGQAEFDKNPVGAGPFMLKSWTRQATMELVKNPKYWDAPRPYLDSISFRPALDASQRFNTISTGGADVAIESNWVNLDKAAKADLPTEVMDLSGGIFLAMNARRAPFDDVRARQAIAAALDMNAVNQAVYSGTAEPADTLFAKDSPYYSDTPLTHPDKAKAQQLFDELAAEGKPVSFTFTSAPTTENRTLAENVQAQLSAFRNVTVQVKIIEVAELAGLRRTHDFDMATSSAFFQDPEPRLFTAFHSTSAANLGGLADPQLDQALQDARTATTDQERETAYGKLQDRLIEQVPMIFHSRAAPSAVTSKNVGGVQQYGLGSLLPEELWIKA</sequence>
<dbReference type="PIRSF" id="PIRSF002741">
    <property type="entry name" value="MppA"/>
    <property type="match status" value="1"/>
</dbReference>
<protein>
    <submittedName>
        <fullName evidence="4">ABC transporter substrate-binding protein</fullName>
    </submittedName>
</protein>
<reference evidence="4" key="1">
    <citation type="submission" date="2020-12" db="EMBL/GenBank/DDBJ databases">
        <title>Genomic characterization of non-nitrogen-fixing Frankia strains.</title>
        <authorList>
            <person name="Carlos-Shanley C."/>
            <person name="Guerra T."/>
            <person name="Hahn D."/>
        </authorList>
    </citation>
    <scope>NUCLEOTIDE SEQUENCE</scope>
    <source>
        <strain evidence="4">CN6</strain>
    </source>
</reference>
<evidence type="ECO:0000313" key="5">
    <source>
        <dbReference type="Proteomes" id="UP000604475"/>
    </source>
</evidence>
<dbReference type="Proteomes" id="UP000604475">
    <property type="component" value="Unassembled WGS sequence"/>
</dbReference>
<dbReference type="InterPro" id="IPR000914">
    <property type="entry name" value="SBP_5_dom"/>
</dbReference>
<dbReference type="GO" id="GO:0015833">
    <property type="term" value="P:peptide transport"/>
    <property type="evidence" value="ECO:0007669"/>
    <property type="project" value="TreeGrafter"/>
</dbReference>
<gene>
    <name evidence="4" type="ORF">I7412_01075</name>
</gene>
<dbReference type="Gene3D" id="3.40.190.10">
    <property type="entry name" value="Periplasmic binding protein-like II"/>
    <property type="match status" value="1"/>
</dbReference>
<dbReference type="PANTHER" id="PTHR30290">
    <property type="entry name" value="PERIPLASMIC BINDING COMPONENT OF ABC TRANSPORTER"/>
    <property type="match status" value="1"/>
</dbReference>
<dbReference type="GO" id="GO:0042597">
    <property type="term" value="C:periplasmic space"/>
    <property type="evidence" value="ECO:0007669"/>
    <property type="project" value="UniProtKB-ARBA"/>
</dbReference>
<evidence type="ECO:0000256" key="1">
    <source>
        <dbReference type="ARBA" id="ARBA00022729"/>
    </source>
</evidence>
<comment type="caution">
    <text evidence="4">The sequence shown here is derived from an EMBL/GenBank/DDBJ whole genome shotgun (WGS) entry which is preliminary data.</text>
</comment>
<dbReference type="InterPro" id="IPR030678">
    <property type="entry name" value="Peptide/Ni-bd"/>
</dbReference>
<keyword evidence="1 2" id="KW-0732">Signal</keyword>
<feature type="signal peptide" evidence="2">
    <location>
        <begin position="1"/>
        <end position="22"/>
    </location>
</feature>
<dbReference type="PANTHER" id="PTHR30290:SF38">
    <property type="entry name" value="D,D-DIPEPTIDE-BINDING PERIPLASMIC PROTEIN DDPA-RELATED"/>
    <property type="match status" value="1"/>
</dbReference>
<keyword evidence="5" id="KW-1185">Reference proteome</keyword>
<dbReference type="AlphaFoldDB" id="A0A937RE62"/>
<proteinExistence type="predicted"/>
<feature type="domain" description="Solute-binding protein family 5" evidence="3">
    <location>
        <begin position="92"/>
        <end position="443"/>
    </location>
</feature>
<dbReference type="PROSITE" id="PS51257">
    <property type="entry name" value="PROKAR_LIPOPROTEIN"/>
    <property type="match status" value="1"/>
</dbReference>
<dbReference type="GO" id="GO:0043190">
    <property type="term" value="C:ATP-binding cassette (ABC) transporter complex"/>
    <property type="evidence" value="ECO:0007669"/>
    <property type="project" value="InterPro"/>
</dbReference>
<dbReference type="Pfam" id="PF00496">
    <property type="entry name" value="SBP_bac_5"/>
    <property type="match status" value="1"/>
</dbReference>
<name>A0A937RE62_9ACTN</name>
<feature type="chain" id="PRO_5038701049" evidence="2">
    <location>
        <begin position="23"/>
        <end position="525"/>
    </location>
</feature>
<dbReference type="InterPro" id="IPR039424">
    <property type="entry name" value="SBP_5"/>
</dbReference>
<organism evidence="4 5">
    <name type="scientific">Frankia nepalensis</name>
    <dbReference type="NCBI Taxonomy" id="1836974"/>
    <lineage>
        <taxon>Bacteria</taxon>
        <taxon>Bacillati</taxon>
        <taxon>Actinomycetota</taxon>
        <taxon>Actinomycetes</taxon>
        <taxon>Frankiales</taxon>
        <taxon>Frankiaceae</taxon>
        <taxon>Frankia</taxon>
    </lineage>
</organism>
<evidence type="ECO:0000259" key="3">
    <source>
        <dbReference type="Pfam" id="PF00496"/>
    </source>
</evidence>
<dbReference type="EMBL" id="JAEACQ010000057">
    <property type="protein sequence ID" value="MBL7625794.1"/>
    <property type="molecule type" value="Genomic_DNA"/>
</dbReference>
<dbReference type="Gene3D" id="3.10.105.10">
    <property type="entry name" value="Dipeptide-binding Protein, Domain 3"/>
    <property type="match status" value="1"/>
</dbReference>
<evidence type="ECO:0000256" key="2">
    <source>
        <dbReference type="SAM" id="SignalP"/>
    </source>
</evidence>
<accession>A0A937RE62</accession>
<dbReference type="GO" id="GO:1904680">
    <property type="term" value="F:peptide transmembrane transporter activity"/>
    <property type="evidence" value="ECO:0007669"/>
    <property type="project" value="TreeGrafter"/>
</dbReference>
<dbReference type="CDD" id="cd00995">
    <property type="entry name" value="PBP2_NikA_DppA_OppA_like"/>
    <property type="match status" value="1"/>
</dbReference>
<dbReference type="SUPFAM" id="SSF53850">
    <property type="entry name" value="Periplasmic binding protein-like II"/>
    <property type="match status" value="1"/>
</dbReference>
<evidence type="ECO:0000313" key="4">
    <source>
        <dbReference type="EMBL" id="MBL7625794.1"/>
    </source>
</evidence>